<dbReference type="Proteomes" id="UP000225965">
    <property type="component" value="Segment"/>
</dbReference>
<name>A0A1L6BYR3_9CAUD</name>
<sequence>MHSPVRVRLEVETHTGRRIGASVPIANALPNWRMPKQNEFNEERDRLRRAVEQIYTDIERELYG</sequence>
<dbReference type="KEGG" id="vg:63210685"/>
<evidence type="ECO:0000313" key="2">
    <source>
        <dbReference type="Proteomes" id="UP000225965"/>
    </source>
</evidence>
<evidence type="ECO:0000313" key="1">
    <source>
        <dbReference type="EMBL" id="APQ42225.1"/>
    </source>
</evidence>
<reference evidence="1 2" key="1">
    <citation type="submission" date="2016-11" db="EMBL/GenBank/DDBJ databases">
        <authorList>
            <person name="Brown T."/>
            <person name="Davidson K."/>
            <person name="Doll Z."/>
            <person name="Jansson R."/>
            <person name="Janyszek T."/>
            <person name="Lwin C."/>
            <person name="Patil S."/>
            <person name="Piper J."/>
            <person name="Rajendiran N."/>
            <person name="Rittenhouse N.L."/>
            <person name="Younker T.P."/>
            <person name="Zhang J."/>
            <person name="Garlena R.A."/>
            <person name="Russell D.A."/>
            <person name="Pope W.H."/>
            <person name="Jacobs-Sera D."/>
            <person name="Hatfull G.F."/>
        </authorList>
    </citation>
    <scope>NUCLEOTIDE SEQUENCE [LARGE SCALE GENOMIC DNA]</scope>
</reference>
<protein>
    <submittedName>
        <fullName evidence="1">Uncharacterized protein</fullName>
    </submittedName>
</protein>
<proteinExistence type="predicted"/>
<dbReference type="RefSeq" id="YP_010014028.1">
    <property type="nucleotide sequence ID" value="NC_053515.1"/>
</dbReference>
<keyword evidence="2" id="KW-1185">Reference proteome</keyword>
<dbReference type="GeneID" id="63210685"/>
<gene>
    <name evidence="1" type="primary">143</name>
    <name evidence="1" type="ORF">PBI_MRMAGOO_143</name>
</gene>
<accession>A0A1L6BYR3</accession>
<organism evidence="1 2">
    <name type="scientific">Mycobacterium phage MrMagoo</name>
    <dbReference type="NCBI Taxonomy" id="1927020"/>
    <lineage>
        <taxon>Viruses</taxon>
        <taxon>Duplodnaviria</taxon>
        <taxon>Heunggongvirae</taxon>
        <taxon>Uroviricota</taxon>
        <taxon>Caudoviricetes</taxon>
        <taxon>Vilmaviridae</taxon>
        <taxon>Mclasvirinae</taxon>
        <taxon>Reyvirus</taxon>
        <taxon>Reyvirus mrmagoo</taxon>
    </lineage>
</organism>
<dbReference type="EMBL" id="KY223999">
    <property type="protein sequence ID" value="APQ42225.1"/>
    <property type="molecule type" value="Genomic_DNA"/>
</dbReference>